<dbReference type="GeneID" id="28815191"/>
<dbReference type="AlphaFoldDB" id="A0A194WZL0"/>
<gene>
    <name evidence="8" type="ORF">LY89DRAFT_157759</name>
</gene>
<evidence type="ECO:0000256" key="7">
    <source>
        <dbReference type="ARBA" id="ARBA00023242"/>
    </source>
</evidence>
<evidence type="ECO:0008006" key="10">
    <source>
        <dbReference type="Google" id="ProtNLM"/>
    </source>
</evidence>
<keyword evidence="6" id="KW-0804">Transcription</keyword>
<keyword evidence="3" id="KW-0862">Zinc</keyword>
<dbReference type="GO" id="GO:0043565">
    <property type="term" value="F:sequence-specific DNA binding"/>
    <property type="evidence" value="ECO:0007669"/>
    <property type="project" value="TreeGrafter"/>
</dbReference>
<dbReference type="PANTHER" id="PTHR47782">
    <property type="entry name" value="ZN(II)2CYS6 TRANSCRIPTION FACTOR (EUROFUNG)-RELATED"/>
    <property type="match status" value="1"/>
</dbReference>
<dbReference type="GO" id="GO:0045944">
    <property type="term" value="P:positive regulation of transcription by RNA polymerase II"/>
    <property type="evidence" value="ECO:0007669"/>
    <property type="project" value="TreeGrafter"/>
</dbReference>
<dbReference type="CDD" id="cd12148">
    <property type="entry name" value="fungal_TF_MHR"/>
    <property type="match status" value="1"/>
</dbReference>
<dbReference type="GO" id="GO:0046872">
    <property type="term" value="F:metal ion binding"/>
    <property type="evidence" value="ECO:0007669"/>
    <property type="project" value="UniProtKB-KW"/>
</dbReference>
<dbReference type="InterPro" id="IPR052202">
    <property type="entry name" value="Yeast_MetPath_Reg"/>
</dbReference>
<dbReference type="STRING" id="149040.A0A194WZL0"/>
<sequence length="398" mass="45646">MRFPVPNLRRMLHSERTCLGFDSIHKTEKPRSIVSYLEEQVARLEIELRQIKTQSTDISDLVNVTVERLTTSVAVATLEPAGKLRKQENVIPLTSSYFLSASPVPYLNSQAWDNNKLERPKESLSDAITISTIPRHVVETMLKHYCEIYRPQYPAIDESELYEACERAYNNANPSDFDMYCVHIALAISTSTLIVKDEKRATIATRGLWATAVAYLSQVGLSNSWERLISLQLLTHYAYLNPQDVDCGSCATASTRLCFNLGLHCELPLSDQTNQDVTTLNSRRRLLWNSHSIDSAFHTVTCRPFAWPPDAFSAKIPDYCPQTSHTAHVWSLRQIETEITLVFYYPSLIRNDELSNITDDEWSTRCHDRLSEWYRITHQSVNLSEKIEFMNYSSSFNF</sequence>
<dbReference type="InParanoid" id="A0A194WZL0"/>
<protein>
    <recommendedName>
        <fullName evidence="10">Transcription factor domain-containing protein</fullName>
    </recommendedName>
</protein>
<dbReference type="PANTHER" id="PTHR47782:SF2">
    <property type="entry name" value="TRANSCRIPTION FACTOR, PUTATIVE (AFU_ORTHOLOGUE AFUA_4G12570)-RELATED"/>
    <property type="match status" value="1"/>
</dbReference>
<evidence type="ECO:0000256" key="5">
    <source>
        <dbReference type="ARBA" id="ARBA00023125"/>
    </source>
</evidence>
<keyword evidence="9" id="KW-1185">Reference proteome</keyword>
<reference evidence="8 9" key="1">
    <citation type="submission" date="2015-10" db="EMBL/GenBank/DDBJ databases">
        <title>Full genome of DAOMC 229536 Phialocephala scopiformis, a fungal endophyte of spruce producing the potent anti-insectan compound rugulosin.</title>
        <authorList>
            <consortium name="DOE Joint Genome Institute"/>
            <person name="Walker A.K."/>
            <person name="Frasz S.L."/>
            <person name="Seifert K.A."/>
            <person name="Miller J.D."/>
            <person name="Mondo S.J."/>
            <person name="Labutti K."/>
            <person name="Lipzen A."/>
            <person name="Dockter R."/>
            <person name="Kennedy M."/>
            <person name="Grigoriev I.V."/>
            <person name="Spatafora J.W."/>
        </authorList>
    </citation>
    <scope>NUCLEOTIDE SEQUENCE [LARGE SCALE GENOMIC DNA]</scope>
    <source>
        <strain evidence="8 9">CBS 120377</strain>
    </source>
</reference>
<keyword evidence="5" id="KW-0238">DNA-binding</keyword>
<evidence type="ECO:0000256" key="1">
    <source>
        <dbReference type="ARBA" id="ARBA00004123"/>
    </source>
</evidence>
<evidence type="ECO:0000256" key="3">
    <source>
        <dbReference type="ARBA" id="ARBA00022833"/>
    </source>
</evidence>
<keyword evidence="4" id="KW-0805">Transcription regulation</keyword>
<keyword evidence="2" id="KW-0479">Metal-binding</keyword>
<dbReference type="CDD" id="cd14723">
    <property type="entry name" value="ZIP_Ppr1"/>
    <property type="match status" value="1"/>
</dbReference>
<evidence type="ECO:0000256" key="2">
    <source>
        <dbReference type="ARBA" id="ARBA00022723"/>
    </source>
</evidence>
<dbReference type="EMBL" id="KQ947422">
    <property type="protein sequence ID" value="KUJ13383.1"/>
    <property type="molecule type" value="Genomic_DNA"/>
</dbReference>
<proteinExistence type="predicted"/>
<evidence type="ECO:0000313" key="8">
    <source>
        <dbReference type="EMBL" id="KUJ13383.1"/>
    </source>
</evidence>
<evidence type="ECO:0000313" key="9">
    <source>
        <dbReference type="Proteomes" id="UP000070700"/>
    </source>
</evidence>
<dbReference type="OrthoDB" id="3563133at2759"/>
<name>A0A194WZL0_MOLSC</name>
<dbReference type="Proteomes" id="UP000070700">
    <property type="component" value="Unassembled WGS sequence"/>
</dbReference>
<dbReference type="KEGG" id="psco:LY89DRAFT_157759"/>
<evidence type="ECO:0000256" key="4">
    <source>
        <dbReference type="ARBA" id="ARBA00023015"/>
    </source>
</evidence>
<dbReference type="GO" id="GO:0000981">
    <property type="term" value="F:DNA-binding transcription factor activity, RNA polymerase II-specific"/>
    <property type="evidence" value="ECO:0007669"/>
    <property type="project" value="TreeGrafter"/>
</dbReference>
<evidence type="ECO:0000256" key="6">
    <source>
        <dbReference type="ARBA" id="ARBA00023163"/>
    </source>
</evidence>
<comment type="subcellular location">
    <subcellularLocation>
        <location evidence="1">Nucleus</location>
    </subcellularLocation>
</comment>
<organism evidence="8 9">
    <name type="scientific">Mollisia scopiformis</name>
    <name type="common">Conifer needle endophyte fungus</name>
    <name type="synonym">Phialocephala scopiformis</name>
    <dbReference type="NCBI Taxonomy" id="149040"/>
    <lineage>
        <taxon>Eukaryota</taxon>
        <taxon>Fungi</taxon>
        <taxon>Dikarya</taxon>
        <taxon>Ascomycota</taxon>
        <taxon>Pezizomycotina</taxon>
        <taxon>Leotiomycetes</taxon>
        <taxon>Helotiales</taxon>
        <taxon>Mollisiaceae</taxon>
        <taxon>Mollisia</taxon>
    </lineage>
</organism>
<accession>A0A194WZL0</accession>
<dbReference type="RefSeq" id="XP_018067738.1">
    <property type="nucleotide sequence ID" value="XM_018205465.1"/>
</dbReference>
<dbReference type="GO" id="GO:0005634">
    <property type="term" value="C:nucleus"/>
    <property type="evidence" value="ECO:0007669"/>
    <property type="project" value="UniProtKB-SubCell"/>
</dbReference>
<keyword evidence="7" id="KW-0539">Nucleus</keyword>